<dbReference type="OrthoDB" id="5372081at2"/>
<dbReference type="GO" id="GO:0006508">
    <property type="term" value="P:proteolysis"/>
    <property type="evidence" value="ECO:0007669"/>
    <property type="project" value="InterPro"/>
</dbReference>
<evidence type="ECO:0000313" key="3">
    <source>
        <dbReference type="EMBL" id="SIS65909.1"/>
    </source>
</evidence>
<dbReference type="Gene3D" id="3.50.80.20">
    <property type="entry name" value="D-Ala-D-Ala carboxypeptidase C, peptidase S13"/>
    <property type="match status" value="1"/>
</dbReference>
<dbReference type="PANTHER" id="PTHR30023:SF0">
    <property type="entry name" value="PENICILLIN-SENSITIVE CARBOXYPEPTIDASE A"/>
    <property type="match status" value="1"/>
</dbReference>
<protein>
    <submittedName>
        <fullName evidence="3">D-alanyl-D-alanine carboxypeptidase / D-alanyl-D-alanine-endopeptidase (Penicillin-binding protein 4)</fullName>
    </submittedName>
</protein>
<dbReference type="GO" id="GO:0004185">
    <property type="term" value="F:serine-type carboxypeptidase activity"/>
    <property type="evidence" value="ECO:0007669"/>
    <property type="project" value="InterPro"/>
</dbReference>
<dbReference type="InterPro" id="IPR000667">
    <property type="entry name" value="Peptidase_S13"/>
</dbReference>
<dbReference type="EMBL" id="FTOM01000002">
    <property type="protein sequence ID" value="SIS65909.1"/>
    <property type="molecule type" value="Genomic_DNA"/>
</dbReference>
<dbReference type="PANTHER" id="PTHR30023">
    <property type="entry name" value="D-ALANYL-D-ALANINE CARBOXYPEPTIDASE"/>
    <property type="match status" value="1"/>
</dbReference>
<dbReference type="PROSITE" id="PS51318">
    <property type="entry name" value="TAT"/>
    <property type="match status" value="1"/>
</dbReference>
<dbReference type="RefSeq" id="WP_076363939.1">
    <property type="nucleotide sequence ID" value="NZ_FTOM01000002.1"/>
</dbReference>
<reference evidence="4" key="1">
    <citation type="submission" date="2017-01" db="EMBL/GenBank/DDBJ databases">
        <authorList>
            <person name="Varghese N."/>
            <person name="Submissions S."/>
        </authorList>
    </citation>
    <scope>NUCLEOTIDE SEQUENCE [LARGE SCALE GENOMIC DNA]</scope>
    <source>
        <strain evidence="4">DSM 18714</strain>
    </source>
</reference>
<dbReference type="STRING" id="407234.SAMN05421795_102241"/>
<accession>A0A1N7KWC3</accession>
<dbReference type="InterPro" id="IPR012338">
    <property type="entry name" value="Beta-lactam/transpept-like"/>
</dbReference>
<dbReference type="Pfam" id="PF02113">
    <property type="entry name" value="Peptidase_S13"/>
    <property type="match status" value="1"/>
</dbReference>
<dbReference type="PRINTS" id="PR00922">
    <property type="entry name" value="DADACBPTASE3"/>
</dbReference>
<dbReference type="InterPro" id="IPR006311">
    <property type="entry name" value="TAT_signal"/>
</dbReference>
<dbReference type="SUPFAM" id="SSF56601">
    <property type="entry name" value="beta-lactamase/transpeptidase-like"/>
    <property type="match status" value="1"/>
</dbReference>
<proteinExistence type="inferred from homology"/>
<comment type="similarity">
    <text evidence="1">Belongs to the peptidase S13 family.</text>
</comment>
<sequence length="504" mass="53271">MTLTRRMLLAGLASGLGEATLAQGARLPTLGRAGAALVPAMVTNAVAAPASARVGAPSAEDLIRAADLGGDVAYALADARTGLVLETRAGGKALPPASTAKTITALYALDTLHAEARFKTRLIATGPISGGQIRGDLILAGGGDPTLDTDDLAAMARALRARGVTGITGRFLVWAGALPFAHEIAGDQPEHVGYNPAVSGINLNYNRVQLVWARGQNGYRLGMDAASEHIAPKVYSVRVTLANRKSPLFTYAEHDGREEWTVAAASLSQRGSRWLPVRRPDLYAGDVFQTLARAQGTPLPAPQPVQTLPGGEVVVDHDSRALRDILREMLKYSNNMTAEAVGMAASLGRGQRGDIRASARAMTDWLRSASGAQGARFVDHSGLGVASRIPPAEMVSAIVGLGGRAGLRPILKRIPLRDAQGRVQDNHPIRVDAKTGTLNFVSTLTGYMTAPDGTDLVFAISTANMGLRQAAGRVERPEGSRAWVGRSKRLQQQLIERWGMVYGR</sequence>
<organism evidence="3 4">
    <name type="scientific">Phaeovulum vinaykumarii</name>
    <dbReference type="NCBI Taxonomy" id="407234"/>
    <lineage>
        <taxon>Bacteria</taxon>
        <taxon>Pseudomonadati</taxon>
        <taxon>Pseudomonadota</taxon>
        <taxon>Alphaproteobacteria</taxon>
        <taxon>Rhodobacterales</taxon>
        <taxon>Paracoccaceae</taxon>
        <taxon>Phaeovulum</taxon>
    </lineage>
</organism>
<dbReference type="Gene3D" id="3.40.710.10">
    <property type="entry name" value="DD-peptidase/beta-lactamase superfamily"/>
    <property type="match status" value="1"/>
</dbReference>
<dbReference type="Proteomes" id="UP000186098">
    <property type="component" value="Unassembled WGS sequence"/>
</dbReference>
<keyword evidence="3" id="KW-0121">Carboxypeptidase</keyword>
<gene>
    <name evidence="3" type="ORF">SAMN05421795_102241</name>
</gene>
<dbReference type="GO" id="GO:0000270">
    <property type="term" value="P:peptidoglycan metabolic process"/>
    <property type="evidence" value="ECO:0007669"/>
    <property type="project" value="TreeGrafter"/>
</dbReference>
<keyword evidence="2" id="KW-0378">Hydrolase</keyword>
<dbReference type="AlphaFoldDB" id="A0A1N7KWC3"/>
<evidence type="ECO:0000313" key="4">
    <source>
        <dbReference type="Proteomes" id="UP000186098"/>
    </source>
</evidence>
<name>A0A1N7KWC3_9RHOB</name>
<keyword evidence="4" id="KW-1185">Reference proteome</keyword>
<evidence type="ECO:0000256" key="2">
    <source>
        <dbReference type="ARBA" id="ARBA00022801"/>
    </source>
</evidence>
<dbReference type="NCBIfam" id="TIGR00666">
    <property type="entry name" value="PBP4"/>
    <property type="match status" value="1"/>
</dbReference>
<evidence type="ECO:0000256" key="1">
    <source>
        <dbReference type="ARBA" id="ARBA00006096"/>
    </source>
</evidence>
<keyword evidence="3" id="KW-0645">Protease</keyword>